<dbReference type="AlphaFoldDB" id="A0A0R1MK77"/>
<dbReference type="OrthoDB" id="1682804at2"/>
<dbReference type="InterPro" id="IPR012861">
    <property type="entry name" value="DUF1634"/>
</dbReference>
<reference evidence="2 3" key="1">
    <citation type="journal article" date="2015" name="Genome Announc.">
        <title>Expanding the biotechnology potential of lactobacilli through comparative genomics of 213 strains and associated genera.</title>
        <authorList>
            <person name="Sun Z."/>
            <person name="Harris H.M."/>
            <person name="McCann A."/>
            <person name="Guo C."/>
            <person name="Argimon S."/>
            <person name="Zhang W."/>
            <person name="Yang X."/>
            <person name="Jeffery I.B."/>
            <person name="Cooney J.C."/>
            <person name="Kagawa T.F."/>
            <person name="Liu W."/>
            <person name="Song Y."/>
            <person name="Salvetti E."/>
            <person name="Wrobel A."/>
            <person name="Rasinkangas P."/>
            <person name="Parkhill J."/>
            <person name="Rea M.C."/>
            <person name="O'Sullivan O."/>
            <person name="Ritari J."/>
            <person name="Douillard F.P."/>
            <person name="Paul Ross R."/>
            <person name="Yang R."/>
            <person name="Briner A.E."/>
            <person name="Felis G.E."/>
            <person name="de Vos W.M."/>
            <person name="Barrangou R."/>
            <person name="Klaenhammer T.R."/>
            <person name="Caufield P.W."/>
            <person name="Cui Y."/>
            <person name="Zhang H."/>
            <person name="O'Toole P.W."/>
        </authorList>
    </citation>
    <scope>NUCLEOTIDE SEQUENCE [LARGE SCALE GENOMIC DNA]</scope>
    <source>
        <strain evidence="2 3">DSM 19972</strain>
    </source>
</reference>
<sequence length="124" mass="14085">MAKRKVTVTVEMKEIEVIIGKIMRIGVIFAALLMICGLLLFYTTGKSGYPDNVFPTALTQVFYGLLQLKAYAYMMAGIFALILTPVLRVVVSIYAFWKERDFLYVYITTAVFVILIISYLIGHR</sequence>
<feature type="transmembrane region" description="Helical" evidence="1">
    <location>
        <begin position="70"/>
        <end position="91"/>
    </location>
</feature>
<evidence type="ECO:0000313" key="2">
    <source>
        <dbReference type="EMBL" id="KRL05610.1"/>
    </source>
</evidence>
<keyword evidence="1" id="KW-0472">Membrane</keyword>
<gene>
    <name evidence="2" type="ORF">FD46_GL000354</name>
</gene>
<keyword evidence="3" id="KW-1185">Reference proteome</keyword>
<organism evidence="2 3">
    <name type="scientific">Liquorilactobacillus oeni DSM 19972</name>
    <dbReference type="NCBI Taxonomy" id="1423777"/>
    <lineage>
        <taxon>Bacteria</taxon>
        <taxon>Bacillati</taxon>
        <taxon>Bacillota</taxon>
        <taxon>Bacilli</taxon>
        <taxon>Lactobacillales</taxon>
        <taxon>Lactobacillaceae</taxon>
        <taxon>Liquorilactobacillus</taxon>
    </lineage>
</organism>
<evidence type="ECO:0000313" key="3">
    <source>
        <dbReference type="Proteomes" id="UP000051686"/>
    </source>
</evidence>
<comment type="caution">
    <text evidence="2">The sequence shown here is derived from an EMBL/GenBank/DDBJ whole genome shotgun (WGS) entry which is preliminary data.</text>
</comment>
<protein>
    <recommendedName>
        <fullName evidence="4">Integral membrane protein</fullName>
    </recommendedName>
</protein>
<proteinExistence type="predicted"/>
<evidence type="ECO:0008006" key="4">
    <source>
        <dbReference type="Google" id="ProtNLM"/>
    </source>
</evidence>
<dbReference type="STRING" id="1423777.FD46_GL000354"/>
<dbReference type="EMBL" id="AZEH01000020">
    <property type="protein sequence ID" value="KRL05610.1"/>
    <property type="molecule type" value="Genomic_DNA"/>
</dbReference>
<keyword evidence="1" id="KW-0812">Transmembrane</keyword>
<feature type="transmembrane region" description="Helical" evidence="1">
    <location>
        <begin position="21"/>
        <end position="42"/>
    </location>
</feature>
<evidence type="ECO:0000256" key="1">
    <source>
        <dbReference type="SAM" id="Phobius"/>
    </source>
</evidence>
<accession>A0A0R1MK77</accession>
<dbReference type="Pfam" id="PF07843">
    <property type="entry name" value="DUF1634"/>
    <property type="match status" value="1"/>
</dbReference>
<keyword evidence="1" id="KW-1133">Transmembrane helix</keyword>
<dbReference type="RefSeq" id="WP_057895356.1">
    <property type="nucleotide sequence ID" value="NZ_AZEH01000020.1"/>
</dbReference>
<feature type="transmembrane region" description="Helical" evidence="1">
    <location>
        <begin position="103"/>
        <end position="121"/>
    </location>
</feature>
<dbReference type="PATRIC" id="fig|1423777.3.peg.374"/>
<name>A0A0R1MK77_9LACO</name>
<dbReference type="Proteomes" id="UP000051686">
    <property type="component" value="Unassembled WGS sequence"/>
</dbReference>